<proteinExistence type="predicted"/>
<feature type="signal peptide" evidence="2">
    <location>
        <begin position="1"/>
        <end position="23"/>
    </location>
</feature>
<dbReference type="PROSITE" id="PS51212">
    <property type="entry name" value="WSC"/>
    <property type="match status" value="1"/>
</dbReference>
<feature type="compositionally biased region" description="Low complexity" evidence="1">
    <location>
        <begin position="420"/>
        <end position="456"/>
    </location>
</feature>
<reference evidence="4" key="1">
    <citation type="submission" date="2023-03" db="EMBL/GenBank/DDBJ databases">
        <title>Complete genome of Cladonia borealis.</title>
        <authorList>
            <person name="Park H."/>
        </authorList>
    </citation>
    <scope>NUCLEOTIDE SEQUENCE</scope>
    <source>
        <strain evidence="4">ANT050790</strain>
    </source>
</reference>
<feature type="domain" description="WSC" evidence="3">
    <location>
        <begin position="465"/>
        <end position="557"/>
    </location>
</feature>
<organism evidence="4 5">
    <name type="scientific">Cladonia borealis</name>
    <dbReference type="NCBI Taxonomy" id="184061"/>
    <lineage>
        <taxon>Eukaryota</taxon>
        <taxon>Fungi</taxon>
        <taxon>Dikarya</taxon>
        <taxon>Ascomycota</taxon>
        <taxon>Pezizomycotina</taxon>
        <taxon>Lecanoromycetes</taxon>
        <taxon>OSLEUM clade</taxon>
        <taxon>Lecanoromycetidae</taxon>
        <taxon>Lecanorales</taxon>
        <taxon>Lecanorineae</taxon>
        <taxon>Cladoniaceae</taxon>
        <taxon>Cladonia</taxon>
    </lineage>
</organism>
<keyword evidence="5" id="KW-1185">Reference proteome</keyword>
<dbReference type="Proteomes" id="UP001166286">
    <property type="component" value="Unassembled WGS sequence"/>
</dbReference>
<dbReference type="PANTHER" id="PTHR43662:SF3">
    <property type="entry name" value="DOMAIN PROTEIN, PUTATIVE (AFU_ORTHOLOGUE AFUA_6G11970)-RELATED"/>
    <property type="match status" value="1"/>
</dbReference>
<sequence length="580" mass="60148">MPSNHIFTSALALLASLSAPALAQYSATCHYFVMYTGGSLVLERVDPLLSPGVASNHVHSITGGNGFNANLDFAGTQASTCTTMPVTQDKSNYWMPTLYFQHNGEFTRVPEAYNRKIYYKYGSSTCAFDDRTAFPPGFQMMTGSATQRVENDTMMGTAGNQMEWVCHDGSSNPPKGTGFPTGFQSCNDPDVPGLAASMRFPSCWNGQNFSAADPMAHMAFPTNADGMAGCPAPYNVARFPEIFIEYYLDVSQFDNITKDYSDPNNPPWVLADGDPTGYSFHMDFVSGWEPSVLQAAMQSCAISDGGSDVGVGLGSSECFGSGYQSSTVQNKCRLQSIVTPSENVGVTGTAAEGEAGGVVGSALPGCNPIQTAQPAVIHDPSTCGAANAVKGGSPPAASAPPASSPAAGSTSGTETEEKVVAAPVASSTSSGAAPAPSSSSSGDSSSAGGSPSSISVKDASGSTEMWTYQGCYSDLTPNQNVRSLANWGNGDSSTLCANNCYSVGYSISGTEYGSQCFCGNTITSSSKEADSDCNMACTGASSETCGGSKRLSVYAQSGTSLMKSKRSAHLHRHVAHHGSF</sequence>
<gene>
    <name evidence="4" type="ORF">JMJ35_002121</name>
</gene>
<comment type="caution">
    <text evidence="4">The sequence shown here is derived from an EMBL/GenBank/DDBJ whole genome shotgun (WGS) entry which is preliminary data.</text>
</comment>
<name>A0AA39V4U1_9LECA</name>
<evidence type="ECO:0000256" key="2">
    <source>
        <dbReference type="SAM" id="SignalP"/>
    </source>
</evidence>
<evidence type="ECO:0000313" key="4">
    <source>
        <dbReference type="EMBL" id="KAK0516087.1"/>
    </source>
</evidence>
<dbReference type="Pfam" id="PF01822">
    <property type="entry name" value="WSC"/>
    <property type="match status" value="1"/>
</dbReference>
<dbReference type="SMART" id="SM00321">
    <property type="entry name" value="WSC"/>
    <property type="match status" value="1"/>
</dbReference>
<feature type="region of interest" description="Disordered" evidence="1">
    <location>
        <begin position="386"/>
        <end position="458"/>
    </location>
</feature>
<feature type="chain" id="PRO_5041261174" description="WSC domain-containing protein" evidence="2">
    <location>
        <begin position="24"/>
        <end position="580"/>
    </location>
</feature>
<dbReference type="PANTHER" id="PTHR43662">
    <property type="match status" value="1"/>
</dbReference>
<dbReference type="InterPro" id="IPR002889">
    <property type="entry name" value="WSC_carb-bd"/>
</dbReference>
<dbReference type="InterPro" id="IPR018535">
    <property type="entry name" value="DUF1996"/>
</dbReference>
<dbReference type="AlphaFoldDB" id="A0AA39V4U1"/>
<keyword evidence="2" id="KW-0732">Signal</keyword>
<evidence type="ECO:0000256" key="1">
    <source>
        <dbReference type="SAM" id="MobiDB-lite"/>
    </source>
</evidence>
<feature type="compositionally biased region" description="Low complexity" evidence="1">
    <location>
        <begin position="391"/>
        <end position="413"/>
    </location>
</feature>
<evidence type="ECO:0000259" key="3">
    <source>
        <dbReference type="PROSITE" id="PS51212"/>
    </source>
</evidence>
<dbReference type="Pfam" id="PF09362">
    <property type="entry name" value="DUF1996"/>
    <property type="match status" value="1"/>
</dbReference>
<protein>
    <recommendedName>
        <fullName evidence="3">WSC domain-containing protein</fullName>
    </recommendedName>
</protein>
<evidence type="ECO:0000313" key="5">
    <source>
        <dbReference type="Proteomes" id="UP001166286"/>
    </source>
</evidence>
<dbReference type="EMBL" id="JAFEKC020000003">
    <property type="protein sequence ID" value="KAK0516087.1"/>
    <property type="molecule type" value="Genomic_DNA"/>
</dbReference>
<accession>A0AA39V4U1</accession>